<evidence type="ECO:0000256" key="4">
    <source>
        <dbReference type="ARBA" id="ARBA00023098"/>
    </source>
</evidence>
<name>A0ABR3TQ33_9PEZI</name>
<feature type="compositionally biased region" description="Low complexity" evidence="5">
    <location>
        <begin position="260"/>
        <end position="272"/>
    </location>
</feature>
<reference evidence="7 8" key="1">
    <citation type="journal article" date="2023" name="Plant Dis.">
        <title>First Report of Diplodia intermedia Causing Canker and Dieback Diseases on Apple Trees in Canada.</title>
        <authorList>
            <person name="Ellouze W."/>
            <person name="Ilyukhin E."/>
            <person name="Sulman M."/>
            <person name="Ali S."/>
        </authorList>
    </citation>
    <scope>NUCLEOTIDE SEQUENCE [LARGE SCALE GENOMIC DNA]</scope>
    <source>
        <strain evidence="7 8">M45-28</strain>
    </source>
</reference>
<gene>
    <name evidence="7" type="ORF">SLS58_005784</name>
</gene>
<comment type="caution">
    <text evidence="7">The sequence shown here is derived from an EMBL/GenBank/DDBJ whole genome shotgun (WGS) entry which is preliminary data.</text>
</comment>
<protein>
    <recommendedName>
        <fullName evidence="1">1-alkyl-2-acetylglycerophosphocholine esterase</fullName>
        <ecNumber evidence="1">3.1.1.47</ecNumber>
    </recommendedName>
</protein>
<keyword evidence="6" id="KW-0732">Signal</keyword>
<dbReference type="InterPro" id="IPR029058">
    <property type="entry name" value="AB_hydrolase_fold"/>
</dbReference>
<keyword evidence="2" id="KW-0378">Hydrolase</keyword>
<evidence type="ECO:0000256" key="3">
    <source>
        <dbReference type="ARBA" id="ARBA00022963"/>
    </source>
</evidence>
<dbReference type="Proteomes" id="UP001521184">
    <property type="component" value="Unassembled WGS sequence"/>
</dbReference>
<evidence type="ECO:0000256" key="5">
    <source>
        <dbReference type="SAM" id="MobiDB-lite"/>
    </source>
</evidence>
<feature type="chain" id="PRO_5046344892" description="1-alkyl-2-acetylglycerophosphocholine esterase" evidence="6">
    <location>
        <begin position="22"/>
        <end position="429"/>
    </location>
</feature>
<dbReference type="PANTHER" id="PTHR10272:SF0">
    <property type="entry name" value="PLATELET-ACTIVATING FACTOR ACETYLHYDROLASE"/>
    <property type="match status" value="1"/>
</dbReference>
<sequence length="429" mass="44439">MKPTAASALALLGIVSGSARAEILLYEPTGPYHVSQTQHVFNHTTPDDFTAPNGTGVGTLMLVTIYAPTLSVPNRTTPYMDATNADIWGPALGLAPSSLSTLVTNLQHDAPHLPTTTPPLPTILFLPGAGMPCFAYTAYLTELASSGYAVVALDHPGEPPYLALPGAGIGGVKSAFPPLHDYTWAQYRQIYAHRLADAAALLSDAYLPGLVRDRGWPFDLAAMGVFGHSIGGAAAAGVMAASAAAAGAARRQDPQPFSPAPDDATGSSSATSTPVLAGGANLDGWYFFDIGDLTGNNGTGEQQPYPDLAAAGPFLALAKEEPRAPPDATWANFGAAQSGWLRDVGVRRARHFDFGDFPLLVDGLLGRRREGQGAALDVLLGGVEGARVTAVVTGFLKAFFGAVVGRTGQGGLEAVDAFQKSVGEETWGE</sequence>
<keyword evidence="8" id="KW-1185">Reference proteome</keyword>
<dbReference type="SUPFAM" id="SSF53474">
    <property type="entry name" value="alpha/beta-Hydrolases"/>
    <property type="match status" value="1"/>
</dbReference>
<evidence type="ECO:0000313" key="7">
    <source>
        <dbReference type="EMBL" id="KAL1641948.1"/>
    </source>
</evidence>
<evidence type="ECO:0000256" key="2">
    <source>
        <dbReference type="ARBA" id="ARBA00022801"/>
    </source>
</evidence>
<keyword evidence="3" id="KW-0442">Lipid degradation</keyword>
<dbReference type="Gene3D" id="3.40.50.1820">
    <property type="entry name" value="alpha/beta hydrolase"/>
    <property type="match status" value="1"/>
</dbReference>
<dbReference type="PANTHER" id="PTHR10272">
    <property type="entry name" value="PLATELET-ACTIVATING FACTOR ACETYLHYDROLASE"/>
    <property type="match status" value="1"/>
</dbReference>
<accession>A0ABR3TQ33</accession>
<evidence type="ECO:0000313" key="8">
    <source>
        <dbReference type="Proteomes" id="UP001521184"/>
    </source>
</evidence>
<dbReference type="EMBL" id="JAKEKT020000036">
    <property type="protein sequence ID" value="KAL1641948.1"/>
    <property type="molecule type" value="Genomic_DNA"/>
</dbReference>
<dbReference type="EC" id="3.1.1.47" evidence="1"/>
<feature type="signal peptide" evidence="6">
    <location>
        <begin position="1"/>
        <end position="21"/>
    </location>
</feature>
<organism evidence="7 8">
    <name type="scientific">Diplodia intermedia</name>
    <dbReference type="NCBI Taxonomy" id="856260"/>
    <lineage>
        <taxon>Eukaryota</taxon>
        <taxon>Fungi</taxon>
        <taxon>Dikarya</taxon>
        <taxon>Ascomycota</taxon>
        <taxon>Pezizomycotina</taxon>
        <taxon>Dothideomycetes</taxon>
        <taxon>Dothideomycetes incertae sedis</taxon>
        <taxon>Botryosphaeriales</taxon>
        <taxon>Botryosphaeriaceae</taxon>
        <taxon>Diplodia</taxon>
    </lineage>
</organism>
<evidence type="ECO:0000256" key="1">
    <source>
        <dbReference type="ARBA" id="ARBA00013201"/>
    </source>
</evidence>
<keyword evidence="4" id="KW-0443">Lipid metabolism</keyword>
<evidence type="ECO:0000256" key="6">
    <source>
        <dbReference type="SAM" id="SignalP"/>
    </source>
</evidence>
<feature type="region of interest" description="Disordered" evidence="5">
    <location>
        <begin position="250"/>
        <end position="272"/>
    </location>
</feature>
<proteinExistence type="predicted"/>